<gene>
    <name evidence="2" type="ORF">GCM10011515_26040</name>
</gene>
<sequence length="73" mass="8263">MPSTVIRRVVYLPELSVLDIEFVTGRIYRYLAVPEGVAAEFTRVRSKGGCFNRALRGRFEFVELDEWSAPAGP</sequence>
<reference evidence="3" key="1">
    <citation type="journal article" date="2019" name="Int. J. Syst. Evol. Microbiol.">
        <title>The Global Catalogue of Microorganisms (GCM) 10K type strain sequencing project: providing services to taxonomists for standard genome sequencing and annotation.</title>
        <authorList>
            <consortium name="The Broad Institute Genomics Platform"/>
            <consortium name="The Broad Institute Genome Sequencing Center for Infectious Disease"/>
            <person name="Wu L."/>
            <person name="Ma J."/>
        </authorList>
    </citation>
    <scope>NUCLEOTIDE SEQUENCE [LARGE SCALE GENOMIC DNA]</scope>
    <source>
        <strain evidence="3">CGMCC 1.15959</strain>
    </source>
</reference>
<accession>A0ABQ1SB43</accession>
<name>A0ABQ1SB43_9SPHN</name>
<evidence type="ECO:0000313" key="2">
    <source>
        <dbReference type="EMBL" id="GGE05298.1"/>
    </source>
</evidence>
<evidence type="ECO:0000259" key="1">
    <source>
        <dbReference type="Pfam" id="PF13619"/>
    </source>
</evidence>
<proteinExistence type="predicted"/>
<dbReference type="EMBL" id="BMKL01000001">
    <property type="protein sequence ID" value="GGE05298.1"/>
    <property type="molecule type" value="Genomic_DNA"/>
</dbReference>
<comment type="caution">
    <text evidence="2">The sequence shown here is derived from an EMBL/GenBank/DDBJ whole genome shotgun (WGS) entry which is preliminary data.</text>
</comment>
<evidence type="ECO:0000313" key="3">
    <source>
        <dbReference type="Proteomes" id="UP000619041"/>
    </source>
</evidence>
<keyword evidence="3" id="KW-1185">Reference proteome</keyword>
<dbReference type="RefSeq" id="WP_188645519.1">
    <property type="nucleotide sequence ID" value="NZ_BMKL01000001.1"/>
</dbReference>
<dbReference type="InterPro" id="IPR025309">
    <property type="entry name" value="KTSC_dom"/>
</dbReference>
<protein>
    <recommendedName>
        <fullName evidence="1">KTSC domain-containing protein</fullName>
    </recommendedName>
</protein>
<dbReference type="Proteomes" id="UP000619041">
    <property type="component" value="Unassembled WGS sequence"/>
</dbReference>
<organism evidence="2 3">
    <name type="scientific">Tsuneonella deserti</name>
    <dbReference type="NCBI Taxonomy" id="2035528"/>
    <lineage>
        <taxon>Bacteria</taxon>
        <taxon>Pseudomonadati</taxon>
        <taxon>Pseudomonadota</taxon>
        <taxon>Alphaproteobacteria</taxon>
        <taxon>Sphingomonadales</taxon>
        <taxon>Erythrobacteraceae</taxon>
        <taxon>Tsuneonella</taxon>
    </lineage>
</organism>
<dbReference type="Pfam" id="PF13619">
    <property type="entry name" value="KTSC"/>
    <property type="match status" value="1"/>
</dbReference>
<feature type="domain" description="KTSC" evidence="1">
    <location>
        <begin position="3"/>
        <end position="59"/>
    </location>
</feature>